<dbReference type="Pfam" id="PF05348">
    <property type="entry name" value="UMP1"/>
    <property type="match status" value="1"/>
</dbReference>
<dbReference type="Proteomes" id="UP000316726">
    <property type="component" value="Chromosome 8"/>
</dbReference>
<dbReference type="GO" id="GO:0005737">
    <property type="term" value="C:cytoplasm"/>
    <property type="evidence" value="ECO:0007669"/>
    <property type="project" value="TreeGrafter"/>
</dbReference>
<organism evidence="3 4">
    <name type="scientific">Chloropicon primus</name>
    <dbReference type="NCBI Taxonomy" id="1764295"/>
    <lineage>
        <taxon>Eukaryota</taxon>
        <taxon>Viridiplantae</taxon>
        <taxon>Chlorophyta</taxon>
        <taxon>Chloropicophyceae</taxon>
        <taxon>Chloropicales</taxon>
        <taxon>Chloropicaceae</taxon>
        <taxon>Chloropicon</taxon>
    </lineage>
</organism>
<dbReference type="OrthoDB" id="15001at2759"/>
<name>A0A5B8MRW9_9CHLO</name>
<evidence type="ECO:0000256" key="1">
    <source>
        <dbReference type="ARBA" id="ARBA00023186"/>
    </source>
</evidence>
<reference evidence="3 4" key="1">
    <citation type="submission" date="2018-07" db="EMBL/GenBank/DDBJ databases">
        <title>The complete nuclear genome of the prasinophyte Chloropicon primus (CCMP1205).</title>
        <authorList>
            <person name="Pombert J.-F."/>
            <person name="Otis C."/>
            <person name="Turmel M."/>
            <person name="Lemieux C."/>
        </authorList>
    </citation>
    <scope>NUCLEOTIDE SEQUENCE [LARGE SCALE GENOMIC DNA]</scope>
    <source>
        <strain evidence="3 4">CCMP1205</strain>
    </source>
</reference>
<dbReference type="GO" id="GO:0005634">
    <property type="term" value="C:nucleus"/>
    <property type="evidence" value="ECO:0007669"/>
    <property type="project" value="TreeGrafter"/>
</dbReference>
<evidence type="ECO:0000313" key="3">
    <source>
        <dbReference type="EMBL" id="QDZ22664.1"/>
    </source>
</evidence>
<dbReference type="GO" id="GO:0043248">
    <property type="term" value="P:proteasome assembly"/>
    <property type="evidence" value="ECO:0007669"/>
    <property type="project" value="InterPro"/>
</dbReference>
<proteinExistence type="inferred from homology"/>
<keyword evidence="4" id="KW-1185">Reference proteome</keyword>
<keyword evidence="3" id="KW-0647">Proteasome</keyword>
<dbReference type="PANTHER" id="PTHR12828:SF3">
    <property type="entry name" value="PROTEASOME MATURATION PROTEIN"/>
    <property type="match status" value="1"/>
</dbReference>
<evidence type="ECO:0000313" key="4">
    <source>
        <dbReference type="Proteomes" id="UP000316726"/>
    </source>
</evidence>
<dbReference type="EMBL" id="CP031041">
    <property type="protein sequence ID" value="QDZ22664.1"/>
    <property type="molecule type" value="Genomic_DNA"/>
</dbReference>
<dbReference type="AlphaFoldDB" id="A0A5B8MRW9"/>
<dbReference type="GO" id="GO:0000502">
    <property type="term" value="C:proteasome complex"/>
    <property type="evidence" value="ECO:0007669"/>
    <property type="project" value="UniProtKB-KW"/>
</dbReference>
<sequence length="137" mass="15101">MMEGSVPFIHEPVDVLRQGLPSAKADAQAAHPLQAKLIEEETKERKKELRMMENVFGSAFPIKVQIEEKMMQSVQRLPGLPSSNLVAEALSGKLDDFGFEDVLGHKPEESEVTMPGVHSLMEKRLGVAKAAPSRELP</sequence>
<accession>A0A5B8MRW9</accession>
<gene>
    <name evidence="3" type="ORF">A3770_08p51820</name>
</gene>
<dbReference type="InterPro" id="IPR008012">
    <property type="entry name" value="Ump1"/>
</dbReference>
<dbReference type="STRING" id="1764295.A0A5B8MRW9"/>
<evidence type="ECO:0000256" key="2">
    <source>
        <dbReference type="ARBA" id="ARBA00043974"/>
    </source>
</evidence>
<keyword evidence="1" id="KW-0143">Chaperone</keyword>
<protein>
    <submittedName>
        <fullName evidence="3">Proteasome maturation factor UMP1</fullName>
    </submittedName>
</protein>
<comment type="similarity">
    <text evidence="2">Belongs to the POMP/UMP1 family.</text>
</comment>
<dbReference type="PANTHER" id="PTHR12828">
    <property type="entry name" value="PROTEASOME MATURATION PROTEIN UMP1"/>
    <property type="match status" value="1"/>
</dbReference>